<accession>A0AAD4NBR0</accession>
<keyword evidence="3" id="KW-0732">Signal</keyword>
<comment type="caution">
    <text evidence="7">The sequence shown here is derived from an EMBL/GenBank/DDBJ whole genome shotgun (WGS) entry which is preliminary data.</text>
</comment>
<name>A0AAD4NBR0_9BILA</name>
<gene>
    <name evidence="7" type="ORF">DdX_04908</name>
</gene>
<dbReference type="GO" id="GO:0038098">
    <property type="term" value="P:sequestering of BMP from receptor via BMP binding"/>
    <property type="evidence" value="ECO:0007669"/>
    <property type="project" value="TreeGrafter"/>
</dbReference>
<proteinExistence type="predicted"/>
<dbReference type="PANTHER" id="PTHR15283">
    <property type="entry name" value="GREMLIN 1"/>
    <property type="match status" value="1"/>
</dbReference>
<protein>
    <submittedName>
        <fullName evidence="7">DAN domain-containing protein</fullName>
    </submittedName>
</protein>
<dbReference type="PROSITE" id="PS51362">
    <property type="entry name" value="TGF_BETA_2"/>
    <property type="match status" value="1"/>
</dbReference>
<evidence type="ECO:0000256" key="3">
    <source>
        <dbReference type="ARBA" id="ARBA00022729"/>
    </source>
</evidence>
<keyword evidence="8" id="KW-1185">Reference proteome</keyword>
<evidence type="ECO:0000256" key="1">
    <source>
        <dbReference type="ARBA" id="ARBA00004613"/>
    </source>
</evidence>
<keyword evidence="2" id="KW-0964">Secreted</keyword>
<dbReference type="InterPro" id="IPR029034">
    <property type="entry name" value="Cystine-knot_cytokine"/>
</dbReference>
<dbReference type="Gene3D" id="2.10.90.10">
    <property type="entry name" value="Cystine-knot cytokines"/>
    <property type="match status" value="1"/>
</dbReference>
<reference evidence="7" key="1">
    <citation type="submission" date="2022-01" db="EMBL/GenBank/DDBJ databases">
        <title>Genome Sequence Resource for Two Populations of Ditylenchus destructor, the Migratory Endoparasitic Phytonematode.</title>
        <authorList>
            <person name="Zhang H."/>
            <person name="Lin R."/>
            <person name="Xie B."/>
        </authorList>
    </citation>
    <scope>NUCLEOTIDE SEQUENCE</scope>
    <source>
        <strain evidence="7">BazhouSP</strain>
    </source>
</reference>
<evidence type="ECO:0000256" key="5">
    <source>
        <dbReference type="SAM" id="MobiDB-lite"/>
    </source>
</evidence>
<dbReference type="GO" id="GO:0008083">
    <property type="term" value="F:growth factor activity"/>
    <property type="evidence" value="ECO:0007669"/>
    <property type="project" value="InterPro"/>
</dbReference>
<dbReference type="PANTHER" id="PTHR15283:SF4">
    <property type="entry name" value="BURSICON"/>
    <property type="match status" value="1"/>
</dbReference>
<evidence type="ECO:0000313" key="8">
    <source>
        <dbReference type="Proteomes" id="UP001201812"/>
    </source>
</evidence>
<evidence type="ECO:0000259" key="6">
    <source>
        <dbReference type="PROSITE" id="PS51362"/>
    </source>
</evidence>
<dbReference type="InterPro" id="IPR004133">
    <property type="entry name" value="DAN_dom"/>
</dbReference>
<keyword evidence="4" id="KW-1015">Disulfide bond</keyword>
<sequence length="235" mass="27341">MESGSREHTSLSGEAILEQTSSISPSPEDVRTLTTQSSNGIVNYNVLSSANNDHQRTEFHSKSRDAFLRLDSKPYIEPPLLPDEERRQIWLERHRHKHQHRMEKKEGRKEEIPGRKRVLTLTTVDFFNRNQTCTGDLFKHKVRMAGCEPKIIINRFCHGSCASFYIPKLRSKKLKATFRSCAACVPSETDLIQVKLNCPEREEKEIYRTVMRVKKCACRNIELDDEDDDTEERDY</sequence>
<evidence type="ECO:0000313" key="7">
    <source>
        <dbReference type="EMBL" id="KAI1720665.1"/>
    </source>
</evidence>
<dbReference type="AlphaFoldDB" id="A0AAD4NBR0"/>
<feature type="region of interest" description="Disordered" evidence="5">
    <location>
        <begin position="1"/>
        <end position="34"/>
    </location>
</feature>
<dbReference type="SMART" id="SM00041">
    <property type="entry name" value="CT"/>
    <property type="match status" value="1"/>
</dbReference>
<comment type="subcellular location">
    <subcellularLocation>
        <location evidence="1">Secreted</location>
    </subcellularLocation>
</comment>
<dbReference type="InterPro" id="IPR001839">
    <property type="entry name" value="TGF-b_C"/>
</dbReference>
<feature type="domain" description="TGF-beta family profile" evidence="6">
    <location>
        <begin position="95"/>
        <end position="219"/>
    </location>
</feature>
<dbReference type="EMBL" id="JAKKPZ010000005">
    <property type="protein sequence ID" value="KAI1720665.1"/>
    <property type="molecule type" value="Genomic_DNA"/>
</dbReference>
<dbReference type="Pfam" id="PF03045">
    <property type="entry name" value="DAN"/>
    <property type="match status" value="1"/>
</dbReference>
<evidence type="ECO:0000256" key="2">
    <source>
        <dbReference type="ARBA" id="ARBA00022525"/>
    </source>
</evidence>
<evidence type="ECO:0000256" key="4">
    <source>
        <dbReference type="ARBA" id="ARBA00023157"/>
    </source>
</evidence>
<dbReference type="InterPro" id="IPR006207">
    <property type="entry name" value="Cys_knot_C"/>
</dbReference>
<dbReference type="Proteomes" id="UP001201812">
    <property type="component" value="Unassembled WGS sequence"/>
</dbReference>
<organism evidence="7 8">
    <name type="scientific">Ditylenchus destructor</name>
    <dbReference type="NCBI Taxonomy" id="166010"/>
    <lineage>
        <taxon>Eukaryota</taxon>
        <taxon>Metazoa</taxon>
        <taxon>Ecdysozoa</taxon>
        <taxon>Nematoda</taxon>
        <taxon>Chromadorea</taxon>
        <taxon>Rhabditida</taxon>
        <taxon>Tylenchina</taxon>
        <taxon>Tylenchomorpha</taxon>
        <taxon>Sphaerularioidea</taxon>
        <taxon>Anguinidae</taxon>
        <taxon>Anguininae</taxon>
        <taxon>Ditylenchus</taxon>
    </lineage>
</organism>
<dbReference type="GO" id="GO:0036122">
    <property type="term" value="F:BMP binding"/>
    <property type="evidence" value="ECO:0007669"/>
    <property type="project" value="TreeGrafter"/>
</dbReference>
<dbReference type="GO" id="GO:0005615">
    <property type="term" value="C:extracellular space"/>
    <property type="evidence" value="ECO:0007669"/>
    <property type="project" value="TreeGrafter"/>
</dbReference>
<dbReference type="GO" id="GO:0009887">
    <property type="term" value="P:animal organ morphogenesis"/>
    <property type="evidence" value="ECO:0007669"/>
    <property type="project" value="TreeGrafter"/>
</dbReference>